<keyword evidence="3" id="KW-0812">Transmembrane</keyword>
<protein>
    <submittedName>
        <fullName evidence="16">P-loop containing nucleoside triphosphate hydrolase protein</fullName>
    </submittedName>
</protein>
<dbReference type="Proteomes" id="UP000719766">
    <property type="component" value="Unassembled WGS sequence"/>
</dbReference>
<dbReference type="SUPFAM" id="SSF52540">
    <property type="entry name" value="P-loop containing nucleoside triphosphate hydrolases"/>
    <property type="match status" value="1"/>
</dbReference>
<dbReference type="Pfam" id="PF08740">
    <property type="entry name" value="BCS1_N"/>
    <property type="match status" value="1"/>
</dbReference>
<keyword evidence="5" id="KW-0999">Mitochondrion inner membrane</keyword>
<keyword evidence="7 12" id="KW-0067">ATP-binding</keyword>
<dbReference type="PANTHER" id="PTHR23070">
    <property type="entry name" value="BCS1 AAA-TYPE ATPASE"/>
    <property type="match status" value="1"/>
</dbReference>
<feature type="region of interest" description="Disordered" evidence="13">
    <location>
        <begin position="403"/>
        <end position="463"/>
    </location>
</feature>
<dbReference type="EMBL" id="JABBWE010000023">
    <property type="protein sequence ID" value="KAG1795113.1"/>
    <property type="molecule type" value="Genomic_DNA"/>
</dbReference>
<sequence>MTTPAALNGFGSLISFILSISALRDWAKLLIIGSFFETCRRLLATLWSSMINSFFLTASFEDYDDSYKWMMIWLSKQPSWKNVRNVNISTSERYLGNVPRSEEELDPSGKPKVSYLPAVSGSYTLWYKYTWMRITRISEPIPGWGPNNRDSLTVSILARNHDILNTILQEAKKAYQNAQGSSITVYVSDSTNCWRELAKRRKRPLDSIILDPGIRELVVEDAQDFLASKQWYAERGIPFRRGYLLYGAPGSGKTSLIHSIAGELELDVYIISLSRSGLDDTGLSELISDLPERCIALMEDIDAALHNSLSREDPPTPPNKTAEPIPIPIPGLPTHTTSRVSLSGLLNALDGIGAQEGRILFATTNKYSSLDPALCRPGRMDLHVEFKLASRHQADELFRRFYLPSSPKTPVDDDREPNSNPAQSHPNGSTHDGGSSNLIDLGVPENTVDSPLSSPSACSEKSEGAAPMYIGTRHRGHAPKLSSEQLSALSAQFASAIPEREVSMAALQGYLMSRKSRPLEAAREVSAWLQRELATKKAESETKS</sequence>
<gene>
    <name evidence="16" type="ORF">HD556DRAFT_1366083</name>
</gene>
<evidence type="ECO:0000256" key="10">
    <source>
        <dbReference type="ARBA" id="ARBA00023136"/>
    </source>
</evidence>
<evidence type="ECO:0000256" key="5">
    <source>
        <dbReference type="ARBA" id="ARBA00022792"/>
    </source>
</evidence>
<dbReference type="GeneID" id="64596563"/>
<dbReference type="RefSeq" id="XP_041161065.1">
    <property type="nucleotide sequence ID" value="XM_041302799.1"/>
</dbReference>
<evidence type="ECO:0000256" key="13">
    <source>
        <dbReference type="SAM" id="MobiDB-lite"/>
    </source>
</evidence>
<evidence type="ECO:0000256" key="2">
    <source>
        <dbReference type="ARBA" id="ARBA00007448"/>
    </source>
</evidence>
<dbReference type="InterPro" id="IPR057495">
    <property type="entry name" value="AAA_lid_BCS1"/>
</dbReference>
<evidence type="ECO:0000256" key="12">
    <source>
        <dbReference type="RuleBase" id="RU003651"/>
    </source>
</evidence>
<feature type="compositionally biased region" description="Polar residues" evidence="13">
    <location>
        <begin position="447"/>
        <end position="459"/>
    </location>
</feature>
<dbReference type="InterPro" id="IPR027417">
    <property type="entry name" value="P-loop_NTPase"/>
</dbReference>
<dbReference type="PROSITE" id="PS00674">
    <property type="entry name" value="AAA"/>
    <property type="match status" value="1"/>
</dbReference>
<evidence type="ECO:0000313" key="16">
    <source>
        <dbReference type="EMBL" id="KAG1795113.1"/>
    </source>
</evidence>
<comment type="caution">
    <text evidence="16">The sequence shown here is derived from an EMBL/GenBank/DDBJ whole genome shotgun (WGS) entry which is preliminary data.</text>
</comment>
<dbReference type="InterPro" id="IPR003960">
    <property type="entry name" value="ATPase_AAA_CS"/>
</dbReference>
<evidence type="ECO:0000256" key="6">
    <source>
        <dbReference type="ARBA" id="ARBA00022801"/>
    </source>
</evidence>
<dbReference type="Pfam" id="PF00004">
    <property type="entry name" value="AAA"/>
    <property type="match status" value="1"/>
</dbReference>
<dbReference type="AlphaFoldDB" id="A0A9P7DJ78"/>
<dbReference type="SMART" id="SM01024">
    <property type="entry name" value="BCS1_N"/>
    <property type="match status" value="1"/>
</dbReference>
<name>A0A9P7DJ78_9AGAM</name>
<comment type="catalytic activity">
    <reaction evidence="11">
        <text>ATP + H2O = ADP + phosphate + H(+)</text>
        <dbReference type="Rhea" id="RHEA:13065"/>
        <dbReference type="ChEBI" id="CHEBI:15377"/>
        <dbReference type="ChEBI" id="CHEBI:15378"/>
        <dbReference type="ChEBI" id="CHEBI:30616"/>
        <dbReference type="ChEBI" id="CHEBI:43474"/>
        <dbReference type="ChEBI" id="CHEBI:456216"/>
    </reaction>
    <physiologicalReaction direction="left-to-right" evidence="11">
        <dbReference type="Rhea" id="RHEA:13066"/>
    </physiologicalReaction>
</comment>
<dbReference type="SMART" id="SM00382">
    <property type="entry name" value="AAA"/>
    <property type="match status" value="1"/>
</dbReference>
<keyword evidence="8" id="KW-1133">Transmembrane helix</keyword>
<evidence type="ECO:0000256" key="8">
    <source>
        <dbReference type="ARBA" id="ARBA00022989"/>
    </source>
</evidence>
<dbReference type="InterPro" id="IPR014851">
    <property type="entry name" value="BCS1_N"/>
</dbReference>
<evidence type="ECO:0000256" key="11">
    <source>
        <dbReference type="ARBA" id="ARBA00048778"/>
    </source>
</evidence>
<comment type="similarity">
    <text evidence="2">Belongs to the AAA ATPase family. BCS1 subfamily.</text>
</comment>
<dbReference type="GO" id="GO:0005743">
    <property type="term" value="C:mitochondrial inner membrane"/>
    <property type="evidence" value="ECO:0007669"/>
    <property type="project" value="UniProtKB-SubCell"/>
</dbReference>
<feature type="region of interest" description="Disordered" evidence="13">
    <location>
        <begin position="308"/>
        <end position="331"/>
    </location>
</feature>
<evidence type="ECO:0000256" key="4">
    <source>
        <dbReference type="ARBA" id="ARBA00022741"/>
    </source>
</evidence>
<feature type="compositionally biased region" description="Polar residues" evidence="13">
    <location>
        <begin position="418"/>
        <end position="438"/>
    </location>
</feature>
<organism evidence="16 17">
    <name type="scientific">Suillus plorans</name>
    <dbReference type="NCBI Taxonomy" id="116603"/>
    <lineage>
        <taxon>Eukaryota</taxon>
        <taxon>Fungi</taxon>
        <taxon>Dikarya</taxon>
        <taxon>Basidiomycota</taxon>
        <taxon>Agaricomycotina</taxon>
        <taxon>Agaricomycetes</taxon>
        <taxon>Agaricomycetidae</taxon>
        <taxon>Boletales</taxon>
        <taxon>Suillineae</taxon>
        <taxon>Suillaceae</taxon>
        <taxon>Suillus</taxon>
    </lineage>
</organism>
<evidence type="ECO:0000256" key="3">
    <source>
        <dbReference type="ARBA" id="ARBA00022692"/>
    </source>
</evidence>
<dbReference type="InterPro" id="IPR003959">
    <property type="entry name" value="ATPase_AAA_core"/>
</dbReference>
<accession>A0A9P7DJ78</accession>
<keyword evidence="4 12" id="KW-0547">Nucleotide-binding</keyword>
<dbReference type="Pfam" id="PF25426">
    <property type="entry name" value="AAA_lid_BCS1"/>
    <property type="match status" value="1"/>
</dbReference>
<reference evidence="16" key="1">
    <citation type="journal article" date="2020" name="New Phytol.">
        <title>Comparative genomics reveals dynamic genome evolution in host specialist ectomycorrhizal fungi.</title>
        <authorList>
            <person name="Lofgren L.A."/>
            <person name="Nguyen N.H."/>
            <person name="Vilgalys R."/>
            <person name="Ruytinx J."/>
            <person name="Liao H.L."/>
            <person name="Branco S."/>
            <person name="Kuo A."/>
            <person name="LaButti K."/>
            <person name="Lipzen A."/>
            <person name="Andreopoulos W."/>
            <person name="Pangilinan J."/>
            <person name="Riley R."/>
            <person name="Hundley H."/>
            <person name="Na H."/>
            <person name="Barry K."/>
            <person name="Grigoriev I.V."/>
            <person name="Stajich J.E."/>
            <person name="Kennedy P.G."/>
        </authorList>
    </citation>
    <scope>NUCLEOTIDE SEQUENCE</scope>
    <source>
        <strain evidence="16">S12</strain>
    </source>
</reference>
<keyword evidence="17" id="KW-1185">Reference proteome</keyword>
<keyword evidence="10" id="KW-0472">Membrane</keyword>
<evidence type="ECO:0000256" key="7">
    <source>
        <dbReference type="ARBA" id="ARBA00022840"/>
    </source>
</evidence>
<proteinExistence type="inferred from homology"/>
<evidence type="ECO:0000313" key="17">
    <source>
        <dbReference type="Proteomes" id="UP000719766"/>
    </source>
</evidence>
<evidence type="ECO:0000259" key="14">
    <source>
        <dbReference type="SMART" id="SM00382"/>
    </source>
</evidence>
<dbReference type="Gene3D" id="3.40.50.300">
    <property type="entry name" value="P-loop containing nucleotide triphosphate hydrolases"/>
    <property type="match status" value="1"/>
</dbReference>
<dbReference type="InterPro" id="IPR003593">
    <property type="entry name" value="AAA+_ATPase"/>
</dbReference>
<feature type="domain" description="BCS1 N-terminal" evidence="15">
    <location>
        <begin position="30"/>
        <end position="208"/>
    </location>
</feature>
<keyword evidence="6 16" id="KW-0378">Hydrolase</keyword>
<keyword evidence="9" id="KW-0496">Mitochondrion</keyword>
<evidence type="ECO:0000256" key="9">
    <source>
        <dbReference type="ARBA" id="ARBA00023128"/>
    </source>
</evidence>
<dbReference type="OrthoDB" id="10251412at2759"/>
<dbReference type="GO" id="GO:0005524">
    <property type="term" value="F:ATP binding"/>
    <property type="evidence" value="ECO:0007669"/>
    <property type="project" value="UniProtKB-KW"/>
</dbReference>
<feature type="domain" description="AAA+ ATPase" evidence="14">
    <location>
        <begin position="239"/>
        <end position="390"/>
    </location>
</feature>
<dbReference type="InterPro" id="IPR050747">
    <property type="entry name" value="Mitochondrial_chaperone_BCS1"/>
</dbReference>
<evidence type="ECO:0000259" key="15">
    <source>
        <dbReference type="SMART" id="SM01024"/>
    </source>
</evidence>
<evidence type="ECO:0000256" key="1">
    <source>
        <dbReference type="ARBA" id="ARBA00004434"/>
    </source>
</evidence>
<dbReference type="GO" id="GO:0016887">
    <property type="term" value="F:ATP hydrolysis activity"/>
    <property type="evidence" value="ECO:0007669"/>
    <property type="project" value="InterPro"/>
</dbReference>
<comment type="subcellular location">
    <subcellularLocation>
        <location evidence="1">Mitochondrion inner membrane</location>
        <topology evidence="1">Single-pass membrane protein</topology>
    </subcellularLocation>
</comment>